<name>A0AA39JE93_9AGAR</name>
<feature type="region of interest" description="Disordered" evidence="2">
    <location>
        <begin position="1"/>
        <end position="21"/>
    </location>
</feature>
<reference evidence="3" key="1">
    <citation type="submission" date="2023-06" db="EMBL/GenBank/DDBJ databases">
        <authorList>
            <consortium name="Lawrence Berkeley National Laboratory"/>
            <person name="Ahrendt S."/>
            <person name="Sahu N."/>
            <person name="Indic B."/>
            <person name="Wong-Bajracharya J."/>
            <person name="Merenyi Z."/>
            <person name="Ke H.-M."/>
            <person name="Monk M."/>
            <person name="Kocsube S."/>
            <person name="Drula E."/>
            <person name="Lipzen A."/>
            <person name="Balint B."/>
            <person name="Henrissat B."/>
            <person name="Andreopoulos B."/>
            <person name="Martin F.M."/>
            <person name="Harder C.B."/>
            <person name="Rigling D."/>
            <person name="Ford K.L."/>
            <person name="Foster G.D."/>
            <person name="Pangilinan J."/>
            <person name="Papanicolaou A."/>
            <person name="Barry K."/>
            <person name="LaButti K."/>
            <person name="Viragh M."/>
            <person name="Koriabine M."/>
            <person name="Yan M."/>
            <person name="Riley R."/>
            <person name="Champramary S."/>
            <person name="Plett K.L."/>
            <person name="Tsai I.J."/>
            <person name="Slot J."/>
            <person name="Sipos G."/>
            <person name="Plett J."/>
            <person name="Nagy L.G."/>
            <person name="Grigoriev I.V."/>
        </authorList>
    </citation>
    <scope>NUCLEOTIDE SEQUENCE</scope>
    <source>
        <strain evidence="3">FPL87.14</strain>
    </source>
</reference>
<proteinExistence type="predicted"/>
<feature type="region of interest" description="Disordered" evidence="2">
    <location>
        <begin position="36"/>
        <end position="55"/>
    </location>
</feature>
<dbReference type="Proteomes" id="UP001175226">
    <property type="component" value="Unassembled WGS sequence"/>
</dbReference>
<keyword evidence="4" id="KW-1185">Reference proteome</keyword>
<organism evidence="3 4">
    <name type="scientific">Armillaria borealis</name>
    <dbReference type="NCBI Taxonomy" id="47425"/>
    <lineage>
        <taxon>Eukaryota</taxon>
        <taxon>Fungi</taxon>
        <taxon>Dikarya</taxon>
        <taxon>Basidiomycota</taxon>
        <taxon>Agaricomycotina</taxon>
        <taxon>Agaricomycetes</taxon>
        <taxon>Agaricomycetidae</taxon>
        <taxon>Agaricales</taxon>
        <taxon>Marasmiineae</taxon>
        <taxon>Physalacriaceae</taxon>
        <taxon>Armillaria</taxon>
    </lineage>
</organism>
<gene>
    <name evidence="3" type="ORF">EV421DRAFT_1962453</name>
</gene>
<feature type="compositionally biased region" description="Polar residues" evidence="2">
    <location>
        <begin position="36"/>
        <end position="45"/>
    </location>
</feature>
<evidence type="ECO:0000313" key="3">
    <source>
        <dbReference type="EMBL" id="KAK0440370.1"/>
    </source>
</evidence>
<feature type="region of interest" description="Disordered" evidence="2">
    <location>
        <begin position="237"/>
        <end position="261"/>
    </location>
</feature>
<protein>
    <submittedName>
        <fullName evidence="3">Uncharacterized protein</fullName>
    </submittedName>
</protein>
<feature type="compositionally biased region" description="Polar residues" evidence="2">
    <location>
        <begin position="1"/>
        <end position="16"/>
    </location>
</feature>
<dbReference type="EMBL" id="JAUEPT010000034">
    <property type="protein sequence ID" value="KAK0440370.1"/>
    <property type="molecule type" value="Genomic_DNA"/>
</dbReference>
<accession>A0AA39JE93</accession>
<evidence type="ECO:0000256" key="2">
    <source>
        <dbReference type="SAM" id="MobiDB-lite"/>
    </source>
</evidence>
<sequence>MKRQTGRQTRAGQNQGKAVRRGKLMENCRRNIKQNWQTRAGQSQWERVESGADRGCVPPASPGVTHGTISGFQQTPAFPYSVLSDTFSVTKLKTEISRLSTTQSTSSTELDDAEDLSKTREALAGAETSKKDLEDRIEDLTRQLGAARSWNLGSSDAPLFSAHLEERWGWLKNQRRKLLESMLMMMDGLSTSPMDVPQPPLPGSVEPRADARLTPRALHSEPYPIMLALQVCYASANGESNPSRSNGHSPTSKTYATMPNA</sequence>
<evidence type="ECO:0000256" key="1">
    <source>
        <dbReference type="SAM" id="Coils"/>
    </source>
</evidence>
<keyword evidence="1" id="KW-0175">Coiled coil</keyword>
<feature type="coiled-coil region" evidence="1">
    <location>
        <begin position="116"/>
        <end position="143"/>
    </location>
</feature>
<dbReference type="AlphaFoldDB" id="A0AA39JE93"/>
<evidence type="ECO:0000313" key="4">
    <source>
        <dbReference type="Proteomes" id="UP001175226"/>
    </source>
</evidence>
<comment type="caution">
    <text evidence="3">The sequence shown here is derived from an EMBL/GenBank/DDBJ whole genome shotgun (WGS) entry which is preliminary data.</text>
</comment>